<accession>A0A8S5TVU8</accession>
<proteinExistence type="predicted"/>
<protein>
    <submittedName>
        <fullName evidence="1">Uncharacterized protein</fullName>
    </submittedName>
</protein>
<dbReference type="EMBL" id="BK015941">
    <property type="protein sequence ID" value="DAF86287.1"/>
    <property type="molecule type" value="Genomic_DNA"/>
</dbReference>
<sequence>MLSNSRNKTEIQNCGTYKPYDQVHNKMPFC</sequence>
<reference evidence="1" key="1">
    <citation type="journal article" date="2021" name="Proc. Natl. Acad. Sci. U.S.A.">
        <title>A Catalog of Tens of Thousands of Viruses from Human Metagenomes Reveals Hidden Associations with Chronic Diseases.</title>
        <authorList>
            <person name="Tisza M.J."/>
            <person name="Buck C.B."/>
        </authorList>
    </citation>
    <scope>NUCLEOTIDE SEQUENCE</scope>
    <source>
        <strain evidence="1">Ctx254</strain>
    </source>
</reference>
<evidence type="ECO:0000313" key="1">
    <source>
        <dbReference type="EMBL" id="DAF86287.1"/>
    </source>
</evidence>
<organism evidence="1">
    <name type="scientific">Siphoviridae sp. ctx254</name>
    <dbReference type="NCBI Taxonomy" id="2825737"/>
    <lineage>
        <taxon>Viruses</taxon>
        <taxon>Duplodnaviria</taxon>
        <taxon>Heunggongvirae</taxon>
        <taxon>Uroviricota</taxon>
        <taxon>Caudoviricetes</taxon>
    </lineage>
</organism>
<name>A0A8S5TVU8_9CAUD</name>